<name>A0A1H6HQU1_MAGFU</name>
<protein>
    <recommendedName>
        <fullName evidence="4">DUF2066 domain-containing protein</fullName>
    </recommendedName>
</protein>
<keyword evidence="1" id="KW-0732">Signal</keyword>
<dbReference type="AlphaFoldDB" id="A0A1H6HQU1"/>
<gene>
    <name evidence="2" type="ORF">SAMN04244559_02046</name>
</gene>
<evidence type="ECO:0000313" key="3">
    <source>
        <dbReference type="Proteomes" id="UP000182983"/>
    </source>
</evidence>
<feature type="chain" id="PRO_5010245657" description="DUF2066 domain-containing protein" evidence="1">
    <location>
        <begin position="19"/>
        <end position="350"/>
    </location>
</feature>
<dbReference type="Pfam" id="PF09839">
    <property type="entry name" value="DUF2066"/>
    <property type="match status" value="1"/>
</dbReference>
<organism evidence="2 3">
    <name type="scientific">Magnetospirillum fulvum</name>
    <name type="common">Rhodospirillum fulvum</name>
    <dbReference type="NCBI Taxonomy" id="1082"/>
    <lineage>
        <taxon>Bacteria</taxon>
        <taxon>Pseudomonadati</taxon>
        <taxon>Pseudomonadota</taxon>
        <taxon>Alphaproteobacteria</taxon>
        <taxon>Rhodospirillales</taxon>
        <taxon>Rhodospirillaceae</taxon>
        <taxon>Magnetospirillum</taxon>
    </lineage>
</organism>
<dbReference type="EMBL" id="FNWO01000007">
    <property type="protein sequence ID" value="SEH38222.1"/>
    <property type="molecule type" value="Genomic_DNA"/>
</dbReference>
<feature type="signal peptide" evidence="1">
    <location>
        <begin position="1"/>
        <end position="18"/>
    </location>
</feature>
<evidence type="ECO:0008006" key="4">
    <source>
        <dbReference type="Google" id="ProtNLM"/>
    </source>
</evidence>
<evidence type="ECO:0000313" key="2">
    <source>
        <dbReference type="EMBL" id="SEH38222.1"/>
    </source>
</evidence>
<proteinExistence type="predicted"/>
<accession>A0A1H6HQU1</accession>
<dbReference type="InterPro" id="IPR018642">
    <property type="entry name" value="DUF2066"/>
</dbReference>
<keyword evidence="3" id="KW-1185">Reference proteome</keyword>
<reference evidence="3" key="1">
    <citation type="submission" date="2016-10" db="EMBL/GenBank/DDBJ databases">
        <authorList>
            <person name="Varghese N."/>
            <person name="Submissions S."/>
        </authorList>
    </citation>
    <scope>NUCLEOTIDE SEQUENCE [LARGE SCALE GENOMIC DNA]</scope>
    <source>
        <strain evidence="3">DSM 13234</strain>
    </source>
</reference>
<sequence>MILLCVLTIVVTGPRAFAADAFTVRGLDVDVTATTVAAAKEQAMAEAERTGFRRMLERLASPADLARLPNVDARQYVRDVAVEQERSSAVRYLATMTVRYNPVAVKKLLREAGVKFAEPRSRAVVVVPLLRPAGGGLPAAWDEPNSWRAAWSGFAGGGLVPLAVAGSVPDPTGAPPPPVDRIVALQPDILAAIGARYRSGDVLVALASVAANGAVEVSLSGGGSLPRPFDSKTFTAEGGPEAAMRAAIAEISQGYEAQYKQQNTLSFDHSASLAVIAPLSGLGDWLSLRERLGRVPQVRRWEIVSLTRDEAALSLHVVGETEQVRTALASAGLTLEQVGGFWTLRIGGGR</sequence>
<dbReference type="Proteomes" id="UP000182983">
    <property type="component" value="Unassembled WGS sequence"/>
</dbReference>
<evidence type="ECO:0000256" key="1">
    <source>
        <dbReference type="SAM" id="SignalP"/>
    </source>
</evidence>